<gene>
    <name evidence="2" type="ORF">B1032F05.5</name>
    <name evidence="3" type="ORF">P0680C01.39</name>
</gene>
<reference evidence="4" key="4">
    <citation type="journal article" date="2008" name="Nucleic Acids Res.">
        <title>The rice annotation project database (RAP-DB): 2008 update.</title>
        <authorList>
            <consortium name="The rice annotation project (RAP)"/>
        </authorList>
    </citation>
    <scope>GENOME REANNOTATION</scope>
    <source>
        <strain evidence="4">cv. Nipponbare</strain>
    </source>
</reference>
<sequence length="91" mass="9888">MAAIGGEDNVAINNGGRVHQPWRQRRSSVAVAPAVYVKRQKQSLISIKKINLVDPRERRRSVGAASAFDLCMNKTSMYEGAANSCTVISAN</sequence>
<dbReference type="Proteomes" id="UP000000763">
    <property type="component" value="Chromosome 7"/>
</dbReference>
<name>Q6YSW6_ORYSJ</name>
<evidence type="ECO:0000256" key="1">
    <source>
        <dbReference type="SAM" id="MobiDB-lite"/>
    </source>
</evidence>
<dbReference type="AlphaFoldDB" id="Q6YSW6"/>
<evidence type="ECO:0000313" key="2">
    <source>
        <dbReference type="EMBL" id="BAC84774.1"/>
    </source>
</evidence>
<evidence type="ECO:0000313" key="3">
    <source>
        <dbReference type="EMBL" id="BAD31997.1"/>
    </source>
</evidence>
<reference evidence="3" key="2">
    <citation type="submission" date="2003-04" db="EMBL/GenBank/DDBJ databases">
        <title>Oryza sativa nipponbare(GA3) genomic DNA, chromosome 7, PAC clone:P0680C01.</title>
        <authorList>
            <person name="Sasaki T."/>
            <person name="Matsumoto T."/>
            <person name="Katayose Y."/>
        </authorList>
    </citation>
    <scope>NUCLEOTIDE SEQUENCE</scope>
</reference>
<organism evidence="2 4">
    <name type="scientific">Oryza sativa subsp. japonica</name>
    <name type="common">Rice</name>
    <dbReference type="NCBI Taxonomy" id="39947"/>
    <lineage>
        <taxon>Eukaryota</taxon>
        <taxon>Viridiplantae</taxon>
        <taxon>Streptophyta</taxon>
        <taxon>Embryophyta</taxon>
        <taxon>Tracheophyta</taxon>
        <taxon>Spermatophyta</taxon>
        <taxon>Magnoliopsida</taxon>
        <taxon>Liliopsida</taxon>
        <taxon>Poales</taxon>
        <taxon>Poaceae</taxon>
        <taxon>BOP clade</taxon>
        <taxon>Oryzoideae</taxon>
        <taxon>Oryzeae</taxon>
        <taxon>Oryzinae</taxon>
        <taxon>Oryza</taxon>
        <taxon>Oryza sativa</taxon>
    </lineage>
</organism>
<proteinExistence type="predicted"/>
<feature type="region of interest" description="Disordered" evidence="1">
    <location>
        <begin position="1"/>
        <end position="24"/>
    </location>
</feature>
<accession>Q6YSW6</accession>
<dbReference type="EMBL" id="AP006344">
    <property type="protein sequence ID" value="BAD31997.1"/>
    <property type="molecule type" value="Genomic_DNA"/>
</dbReference>
<dbReference type="EMBL" id="AP006343">
    <property type="protein sequence ID" value="BAC84774.1"/>
    <property type="molecule type" value="Genomic_DNA"/>
</dbReference>
<evidence type="ECO:0000313" key="4">
    <source>
        <dbReference type="Proteomes" id="UP000000763"/>
    </source>
</evidence>
<reference evidence="4" key="3">
    <citation type="journal article" date="2005" name="Nature">
        <title>The map-based sequence of the rice genome.</title>
        <authorList>
            <consortium name="International rice genome sequencing project (IRGSP)"/>
            <person name="Matsumoto T."/>
            <person name="Wu J."/>
            <person name="Kanamori H."/>
            <person name="Katayose Y."/>
            <person name="Fujisawa M."/>
            <person name="Namiki N."/>
            <person name="Mizuno H."/>
            <person name="Yamamoto K."/>
            <person name="Antonio B.A."/>
            <person name="Baba T."/>
            <person name="Sakata K."/>
            <person name="Nagamura Y."/>
            <person name="Aoki H."/>
            <person name="Arikawa K."/>
            <person name="Arita K."/>
            <person name="Bito T."/>
            <person name="Chiden Y."/>
            <person name="Fujitsuka N."/>
            <person name="Fukunaka R."/>
            <person name="Hamada M."/>
            <person name="Harada C."/>
            <person name="Hayashi A."/>
            <person name="Hijishita S."/>
            <person name="Honda M."/>
            <person name="Hosokawa S."/>
            <person name="Ichikawa Y."/>
            <person name="Idonuma A."/>
            <person name="Iijima M."/>
            <person name="Ikeda M."/>
            <person name="Ikeno M."/>
            <person name="Ito K."/>
            <person name="Ito S."/>
            <person name="Ito T."/>
            <person name="Ito Y."/>
            <person name="Ito Y."/>
            <person name="Iwabuchi A."/>
            <person name="Kamiya K."/>
            <person name="Karasawa W."/>
            <person name="Kurita K."/>
            <person name="Katagiri S."/>
            <person name="Kikuta A."/>
            <person name="Kobayashi H."/>
            <person name="Kobayashi N."/>
            <person name="Machita K."/>
            <person name="Maehara T."/>
            <person name="Masukawa M."/>
            <person name="Mizubayashi T."/>
            <person name="Mukai Y."/>
            <person name="Nagasaki H."/>
            <person name="Nagata Y."/>
            <person name="Naito S."/>
            <person name="Nakashima M."/>
            <person name="Nakama Y."/>
            <person name="Nakamichi Y."/>
            <person name="Nakamura M."/>
            <person name="Meguro A."/>
            <person name="Negishi M."/>
            <person name="Ohta I."/>
            <person name="Ohta T."/>
            <person name="Okamoto M."/>
            <person name="Ono N."/>
            <person name="Saji S."/>
            <person name="Sakaguchi M."/>
            <person name="Sakai K."/>
            <person name="Shibata M."/>
            <person name="Shimokawa T."/>
            <person name="Song J."/>
            <person name="Takazaki Y."/>
            <person name="Terasawa K."/>
            <person name="Tsugane M."/>
            <person name="Tsuji K."/>
            <person name="Ueda S."/>
            <person name="Waki K."/>
            <person name="Yamagata H."/>
            <person name="Yamamoto M."/>
            <person name="Yamamoto S."/>
            <person name="Yamane H."/>
            <person name="Yoshiki S."/>
            <person name="Yoshihara R."/>
            <person name="Yukawa K."/>
            <person name="Zhong H."/>
            <person name="Yano M."/>
            <person name="Yuan Q."/>
            <person name="Ouyang S."/>
            <person name="Liu J."/>
            <person name="Jones K.M."/>
            <person name="Gansberger K."/>
            <person name="Moffat K."/>
            <person name="Hill J."/>
            <person name="Bera J."/>
            <person name="Fadrosh D."/>
            <person name="Jin S."/>
            <person name="Johri S."/>
            <person name="Kim M."/>
            <person name="Overton L."/>
            <person name="Reardon M."/>
            <person name="Tsitrin T."/>
            <person name="Vuong H."/>
            <person name="Weaver B."/>
            <person name="Ciecko A."/>
            <person name="Tallon L."/>
            <person name="Jackson J."/>
            <person name="Pai G."/>
            <person name="Aken S.V."/>
            <person name="Utterback T."/>
            <person name="Reidmuller S."/>
            <person name="Feldblyum T."/>
            <person name="Hsiao J."/>
            <person name="Zismann V."/>
            <person name="Iobst S."/>
            <person name="de Vazeille A.R."/>
            <person name="Buell C.R."/>
            <person name="Ying K."/>
            <person name="Li Y."/>
            <person name="Lu T."/>
            <person name="Huang Y."/>
            <person name="Zhao Q."/>
            <person name="Feng Q."/>
            <person name="Zhang L."/>
            <person name="Zhu J."/>
            <person name="Weng Q."/>
            <person name="Mu J."/>
            <person name="Lu Y."/>
            <person name="Fan D."/>
            <person name="Liu Y."/>
            <person name="Guan J."/>
            <person name="Zhang Y."/>
            <person name="Yu S."/>
            <person name="Liu X."/>
            <person name="Zhang Y."/>
            <person name="Hong G."/>
            <person name="Han B."/>
            <person name="Choisne N."/>
            <person name="Demange N."/>
            <person name="Orjeda G."/>
            <person name="Samain S."/>
            <person name="Cattolico L."/>
            <person name="Pelletier E."/>
            <person name="Couloux A."/>
            <person name="Segurens B."/>
            <person name="Wincker P."/>
            <person name="D'Hont A."/>
            <person name="Scarpelli C."/>
            <person name="Weissenbach J."/>
            <person name="Salanoubat M."/>
            <person name="Quetier F."/>
            <person name="Yu Y."/>
            <person name="Kim H.R."/>
            <person name="Rambo T."/>
            <person name="Currie J."/>
            <person name="Collura K."/>
            <person name="Luo M."/>
            <person name="Yang T."/>
            <person name="Ammiraju J.S.S."/>
            <person name="Engler F."/>
            <person name="Soderlund C."/>
            <person name="Wing R.A."/>
            <person name="Palmer L.E."/>
            <person name="de la Bastide M."/>
            <person name="Spiegel L."/>
            <person name="Nascimento L."/>
            <person name="Zutavern T."/>
            <person name="O'Shaughnessy A."/>
            <person name="Dike S."/>
            <person name="Dedhia N."/>
            <person name="Preston R."/>
            <person name="Balija V."/>
            <person name="McCombie W.R."/>
            <person name="Chow T."/>
            <person name="Chen H."/>
            <person name="Chung M."/>
            <person name="Chen C."/>
            <person name="Shaw J."/>
            <person name="Wu H."/>
            <person name="Hsiao K."/>
            <person name="Chao Y."/>
            <person name="Chu M."/>
            <person name="Cheng C."/>
            <person name="Hour A."/>
            <person name="Lee P."/>
            <person name="Lin S."/>
            <person name="Lin Y."/>
            <person name="Liou J."/>
            <person name="Liu S."/>
            <person name="Hsing Y."/>
            <person name="Raghuvanshi S."/>
            <person name="Mohanty A."/>
            <person name="Bharti A.K."/>
            <person name="Gaur A."/>
            <person name="Gupta V."/>
            <person name="Kumar D."/>
            <person name="Ravi V."/>
            <person name="Vij S."/>
            <person name="Kapur A."/>
            <person name="Khurana P."/>
            <person name="Khurana P."/>
            <person name="Khurana J.P."/>
            <person name="Tyagi A.K."/>
            <person name="Gaikwad K."/>
            <person name="Singh A."/>
            <person name="Dalal V."/>
            <person name="Srivastava S."/>
            <person name="Dixit A."/>
            <person name="Pal A.K."/>
            <person name="Ghazi I.A."/>
            <person name="Yadav M."/>
            <person name="Pandit A."/>
            <person name="Bhargava A."/>
            <person name="Sureshbabu K."/>
            <person name="Batra K."/>
            <person name="Sharma T.R."/>
            <person name="Mohapatra T."/>
            <person name="Singh N.K."/>
            <person name="Messing J."/>
            <person name="Nelson A.B."/>
            <person name="Fuks G."/>
            <person name="Kavchok S."/>
            <person name="Keizer G."/>
            <person name="Linton E."/>
            <person name="Llaca V."/>
            <person name="Song R."/>
            <person name="Tanyolac B."/>
            <person name="Young S."/>
            <person name="Ho-Il K."/>
            <person name="Hahn J.H."/>
            <person name="Sangsakoo G."/>
            <person name="Vanavichit A."/>
            <person name="de Mattos Luiz.A.T."/>
            <person name="Zimmer P.D."/>
            <person name="Malone G."/>
            <person name="Dellagostin O."/>
            <person name="de Oliveira A.C."/>
            <person name="Bevan M."/>
            <person name="Bancroft I."/>
            <person name="Minx P."/>
            <person name="Cordum H."/>
            <person name="Wilson R."/>
            <person name="Cheng Z."/>
            <person name="Jin W."/>
            <person name="Jiang J."/>
            <person name="Leong S.A."/>
            <person name="Iwama H."/>
            <person name="Gojobori T."/>
            <person name="Itoh T."/>
            <person name="Niimura Y."/>
            <person name="Fujii Y."/>
            <person name="Habara T."/>
            <person name="Sakai H."/>
            <person name="Sato Y."/>
            <person name="Wilson G."/>
            <person name="Kumar K."/>
            <person name="McCouch S."/>
            <person name="Juretic N."/>
            <person name="Hoen D."/>
            <person name="Wright S."/>
            <person name="Bruskiewich R."/>
            <person name="Bureau T."/>
            <person name="Miyao A."/>
            <person name="Hirochika H."/>
            <person name="Nishikawa T."/>
            <person name="Kadowaki K."/>
            <person name="Sugiura M."/>
            <person name="Burr B."/>
            <person name="Sasaki T."/>
        </authorList>
    </citation>
    <scope>NUCLEOTIDE SEQUENCE [LARGE SCALE GENOMIC DNA]</scope>
    <source>
        <strain evidence="4">cv. Nipponbare</strain>
    </source>
</reference>
<reference evidence="2" key="1">
    <citation type="submission" date="2003-04" db="EMBL/GenBank/DDBJ databases">
        <title>Oryza sativa nipponbare(GA3) genomic DNA, chromosome 7, BAC clone:B1032F05.</title>
        <authorList>
            <person name="Sasaki T."/>
            <person name="Matsumoto T."/>
            <person name="Katayose Y."/>
        </authorList>
    </citation>
    <scope>NUCLEOTIDE SEQUENCE</scope>
</reference>
<protein>
    <submittedName>
        <fullName evidence="2">Uncharacterized protein</fullName>
    </submittedName>
</protein>